<dbReference type="PANTHER" id="PTHR40633:SF1">
    <property type="entry name" value="GPI ANCHORED SERINE-THREONINE RICH PROTEIN (AFU_ORTHOLOGUE AFUA_1G03630)"/>
    <property type="match status" value="1"/>
</dbReference>
<protein>
    <recommendedName>
        <fullName evidence="5">Yeast cell wall synthesis Kre9/Knh1-like N-terminal domain-containing protein</fullName>
    </recommendedName>
</protein>
<evidence type="ECO:0000259" key="5">
    <source>
        <dbReference type="Pfam" id="PF10342"/>
    </source>
</evidence>
<keyword evidence="3" id="KW-1133">Transmembrane helix</keyword>
<evidence type="ECO:0000256" key="1">
    <source>
        <dbReference type="ARBA" id="ARBA00022729"/>
    </source>
</evidence>
<evidence type="ECO:0000256" key="3">
    <source>
        <dbReference type="SAM" id="Phobius"/>
    </source>
</evidence>
<evidence type="ECO:0000313" key="7">
    <source>
        <dbReference type="Proteomes" id="UP001307849"/>
    </source>
</evidence>
<feature type="region of interest" description="Disordered" evidence="2">
    <location>
        <begin position="281"/>
        <end position="304"/>
    </location>
</feature>
<reference evidence="6 7" key="1">
    <citation type="submission" date="2019-10" db="EMBL/GenBank/DDBJ databases">
        <authorList>
            <person name="Palmer J.M."/>
        </authorList>
    </citation>
    <scope>NUCLEOTIDE SEQUENCE [LARGE SCALE GENOMIC DNA]</scope>
    <source>
        <strain evidence="6 7">TWF506</strain>
    </source>
</reference>
<dbReference type="AlphaFoldDB" id="A0AAN8P7C9"/>
<dbReference type="Proteomes" id="UP001307849">
    <property type="component" value="Unassembled WGS sequence"/>
</dbReference>
<dbReference type="Pfam" id="PF10342">
    <property type="entry name" value="Kre9_KNH"/>
    <property type="match status" value="1"/>
</dbReference>
<dbReference type="PANTHER" id="PTHR40633">
    <property type="entry name" value="MATRIX PROTEIN, PUTATIVE (AFU_ORTHOLOGUE AFUA_8G05410)-RELATED"/>
    <property type="match status" value="1"/>
</dbReference>
<keyword evidence="3" id="KW-0472">Membrane</keyword>
<dbReference type="InterPro" id="IPR018466">
    <property type="entry name" value="Kre9/Knh1-like_N"/>
</dbReference>
<feature type="transmembrane region" description="Helical" evidence="3">
    <location>
        <begin position="210"/>
        <end position="236"/>
    </location>
</feature>
<dbReference type="InterPro" id="IPR052982">
    <property type="entry name" value="SRP1/TIP1-like"/>
</dbReference>
<keyword evidence="1 4" id="KW-0732">Signal</keyword>
<proteinExistence type="predicted"/>
<evidence type="ECO:0000313" key="6">
    <source>
        <dbReference type="EMBL" id="KAK6518582.1"/>
    </source>
</evidence>
<dbReference type="EMBL" id="JAVHJM010000002">
    <property type="protein sequence ID" value="KAK6518582.1"/>
    <property type="molecule type" value="Genomic_DNA"/>
</dbReference>
<comment type="caution">
    <text evidence="6">The sequence shown here is derived from an EMBL/GenBank/DDBJ whole genome shotgun (WGS) entry which is preliminary data.</text>
</comment>
<keyword evidence="7" id="KW-1185">Reference proteome</keyword>
<feature type="signal peptide" evidence="4">
    <location>
        <begin position="1"/>
        <end position="21"/>
    </location>
</feature>
<evidence type="ECO:0000256" key="2">
    <source>
        <dbReference type="SAM" id="MobiDB-lite"/>
    </source>
</evidence>
<sequence length="304" mass="32267">MRLKSLLHFLLSTIFITSVSSQSPPRANSITAPIAEEVLIRGEPFDIRWQNTVGASISLVLIDGPATQLREILTIATDISNTGSYTWTVPADLEPSGTYTIRISYDSNPNNWNYSDRFTVFRWEPLSSSVSSARSTSTSLPPPSPSSSSSSPSPSSSSISKSSTETSESQTSTTAVSSTSTSTTSSSSTTSTIPTSTNSSLPSESSGPNIGLIVGAVIGGVALVIVGGLIALWLVIRERRKRALERLQTNNNAGPRVLPDPNNQSIWDGSNVYSFNTKKETTDIFPGQDDPMISAGGVESGRGR</sequence>
<evidence type="ECO:0000256" key="4">
    <source>
        <dbReference type="SAM" id="SignalP"/>
    </source>
</evidence>
<feature type="compositionally biased region" description="Low complexity" evidence="2">
    <location>
        <begin position="146"/>
        <end position="206"/>
    </location>
</feature>
<feature type="chain" id="PRO_5042921766" description="Yeast cell wall synthesis Kre9/Knh1-like N-terminal domain-containing protein" evidence="4">
    <location>
        <begin position="22"/>
        <end position="304"/>
    </location>
</feature>
<keyword evidence="3" id="KW-0812">Transmembrane</keyword>
<dbReference type="CDD" id="cd12087">
    <property type="entry name" value="TM_EGFR-like"/>
    <property type="match status" value="1"/>
</dbReference>
<accession>A0AAN8P7C9</accession>
<feature type="region of interest" description="Disordered" evidence="2">
    <location>
        <begin position="132"/>
        <end position="206"/>
    </location>
</feature>
<name>A0AAN8P7C9_9PEZI</name>
<feature type="domain" description="Yeast cell wall synthesis Kre9/Knh1-like N-terminal" evidence="5">
    <location>
        <begin position="33"/>
        <end position="120"/>
    </location>
</feature>
<organism evidence="6 7">
    <name type="scientific">Arthrobotrys conoides</name>
    <dbReference type="NCBI Taxonomy" id="74498"/>
    <lineage>
        <taxon>Eukaryota</taxon>
        <taxon>Fungi</taxon>
        <taxon>Dikarya</taxon>
        <taxon>Ascomycota</taxon>
        <taxon>Pezizomycotina</taxon>
        <taxon>Orbiliomycetes</taxon>
        <taxon>Orbiliales</taxon>
        <taxon>Orbiliaceae</taxon>
        <taxon>Arthrobotrys</taxon>
    </lineage>
</organism>
<gene>
    <name evidence="6" type="ORF">TWF506_005716</name>
</gene>